<evidence type="ECO:0000313" key="1">
    <source>
        <dbReference type="EMBL" id="UXE59366.1"/>
    </source>
</evidence>
<name>A0A977PTX0_9CYAN</name>
<dbReference type="KEGG" id="wna:KA717_26455"/>
<dbReference type="InterPro" id="IPR011990">
    <property type="entry name" value="TPR-like_helical_dom_sf"/>
</dbReference>
<reference evidence="1" key="1">
    <citation type="submission" date="2021-04" db="EMBL/GenBank/DDBJ databases">
        <title>Genome sequence of Woronichinia naegeliana from Washington state freshwater lake bloom.</title>
        <authorList>
            <person name="Dreher T.W."/>
        </authorList>
    </citation>
    <scope>NUCLEOTIDE SEQUENCE</scope>
    <source>
        <strain evidence="1">WA131</strain>
    </source>
</reference>
<dbReference type="Gene3D" id="1.25.40.10">
    <property type="entry name" value="Tetratricopeptide repeat domain"/>
    <property type="match status" value="1"/>
</dbReference>
<protein>
    <recommendedName>
        <fullName evidence="2">TPR repeat-containing protein</fullName>
    </recommendedName>
</protein>
<gene>
    <name evidence="1" type="ORF">KA717_26455</name>
</gene>
<dbReference type="Proteomes" id="UP001065613">
    <property type="component" value="Chromosome"/>
</dbReference>
<sequence length="142" mass="16090">MTETVELVVQDFEQGLERYKAGEDPITLIPVFKDICDRAPRNATVWACLAWLYLLADKPQAALKAAQKSVKIDAKHPQAQVNLVLAMLENNRPGVRPHVELAGQIMSLDKEIYQTVADNIEDGLERKPDWKNLQRVKAWLLT</sequence>
<organism evidence="1">
    <name type="scientific">Woronichinia naegeliana WA131</name>
    <dbReference type="NCBI Taxonomy" id="2824559"/>
    <lineage>
        <taxon>Bacteria</taxon>
        <taxon>Bacillati</taxon>
        <taxon>Cyanobacteriota</taxon>
        <taxon>Cyanophyceae</taxon>
        <taxon>Synechococcales</taxon>
        <taxon>Coelosphaeriaceae</taxon>
        <taxon>Woronichinia</taxon>
    </lineage>
</organism>
<dbReference type="AlphaFoldDB" id="A0A977PTX0"/>
<proteinExistence type="predicted"/>
<evidence type="ECO:0008006" key="2">
    <source>
        <dbReference type="Google" id="ProtNLM"/>
    </source>
</evidence>
<dbReference type="SUPFAM" id="SSF48452">
    <property type="entry name" value="TPR-like"/>
    <property type="match status" value="1"/>
</dbReference>
<accession>A0A977PTX0</accession>
<dbReference type="EMBL" id="CP073041">
    <property type="protein sequence ID" value="UXE59366.1"/>
    <property type="molecule type" value="Genomic_DNA"/>
</dbReference>